<sequence length="268" mass="30319">MPTTSKLKAYLNEPNSTNKKHALEEMFPLLHEAYENVKKQRPNKPFGADEIWPEIQIIFSAHYGELASQLSILQYFHLYTLFDDLTESSCDKIQHINHGEFCQPVVQVINLTAPYLSIKAIPEFIENSNQCIDEFVKWGVTHDNNEITRAAHVLATKLAGCRDEFIQRIIQNKETNQGYKITDDVPNYRRKIREIIESSTETKLLSSQQNWQGIIGNVLIGLTGIGLVALAVKAAHSQATTGQASLFFDTNAAQKAEQLCEDLLLMKK</sequence>
<protein>
    <submittedName>
        <fullName evidence="1">Ankyrin</fullName>
    </submittedName>
</protein>
<reference evidence="1 2" key="1">
    <citation type="journal article" date="2014" name="Genome Announc.">
        <title>Comparative Genome Analysis of Two Isolates of the Fish Pathogen Piscirickettsia salmonis from Different Hosts Reveals Major Differences in Virulence-Associated Secretion Systems.</title>
        <authorList>
            <person name="Bohle H."/>
            <person name="Henriquez P."/>
            <person name="Grothusen H."/>
            <person name="Navas E."/>
            <person name="Sandoval A."/>
            <person name="Bustamante F."/>
            <person name="Bustos P."/>
            <person name="Mancilla M."/>
        </authorList>
    </citation>
    <scope>NUCLEOTIDE SEQUENCE [LARGE SCALE GENOMIC DNA]</scope>
    <source>
        <strain evidence="2">B1-32597</strain>
    </source>
</reference>
<evidence type="ECO:0000313" key="1">
    <source>
        <dbReference type="EMBL" id="ALB22034.1"/>
    </source>
</evidence>
<evidence type="ECO:0000313" key="2">
    <source>
        <dbReference type="Proteomes" id="UP000029558"/>
    </source>
</evidence>
<accession>A0A1L6TA48</accession>
<gene>
    <name evidence="1" type="ORF">KU39_851</name>
</gene>
<dbReference type="AlphaFoldDB" id="A0A1L6TA48"/>
<organism evidence="1 2">
    <name type="scientific">Piscirickettsia salmonis</name>
    <dbReference type="NCBI Taxonomy" id="1238"/>
    <lineage>
        <taxon>Bacteria</taxon>
        <taxon>Pseudomonadati</taxon>
        <taxon>Pseudomonadota</taxon>
        <taxon>Gammaproteobacteria</taxon>
        <taxon>Thiotrichales</taxon>
        <taxon>Piscirickettsiaceae</taxon>
        <taxon>Piscirickettsia</taxon>
    </lineage>
</organism>
<dbReference type="EMBL" id="CP012508">
    <property type="protein sequence ID" value="ALB22034.1"/>
    <property type="molecule type" value="Genomic_DNA"/>
</dbReference>
<dbReference type="Proteomes" id="UP000029558">
    <property type="component" value="Chromosome"/>
</dbReference>
<dbReference type="RefSeq" id="WP_017377472.1">
    <property type="nucleotide sequence ID" value="NZ_CP012508.1"/>
</dbReference>
<name>A0A1L6TA48_PISSA</name>
<proteinExistence type="predicted"/>